<name>A0ABV9YIB9_9PSEU</name>
<protein>
    <recommendedName>
        <fullName evidence="3">Anti-sigma regulatory factor (Ser/Thr protein kinase)</fullName>
    </recommendedName>
</protein>
<dbReference type="EMBL" id="JBHSJB010000053">
    <property type="protein sequence ID" value="MFC5060311.1"/>
    <property type="molecule type" value="Genomic_DNA"/>
</dbReference>
<keyword evidence="2" id="KW-1185">Reference proteome</keyword>
<evidence type="ECO:0000313" key="2">
    <source>
        <dbReference type="Proteomes" id="UP001595833"/>
    </source>
</evidence>
<evidence type="ECO:0008006" key="3">
    <source>
        <dbReference type="Google" id="ProtNLM"/>
    </source>
</evidence>
<reference evidence="2" key="1">
    <citation type="journal article" date="2019" name="Int. J. Syst. Evol. Microbiol.">
        <title>The Global Catalogue of Microorganisms (GCM) 10K type strain sequencing project: providing services to taxonomists for standard genome sequencing and annotation.</title>
        <authorList>
            <consortium name="The Broad Institute Genomics Platform"/>
            <consortium name="The Broad Institute Genome Sequencing Center for Infectious Disease"/>
            <person name="Wu L."/>
            <person name="Ma J."/>
        </authorList>
    </citation>
    <scope>NUCLEOTIDE SEQUENCE [LARGE SCALE GENOMIC DNA]</scope>
    <source>
        <strain evidence="2">KCTC 12848</strain>
    </source>
</reference>
<comment type="caution">
    <text evidence="1">The sequence shown here is derived from an EMBL/GenBank/DDBJ whole genome shotgun (WGS) entry which is preliminary data.</text>
</comment>
<proteinExistence type="predicted"/>
<evidence type="ECO:0000313" key="1">
    <source>
        <dbReference type="EMBL" id="MFC5060311.1"/>
    </source>
</evidence>
<sequence>MSARDDTATLVLDDRDSPPRAEVERWLREHVGGRSAEDALLVGTVVGELLDNAGRYGAPPYVLQPAPVRRPDALVVRVRNGAVRHVGPWRSGAGLLLVDALAGQWGVVSFAESTTVWAELLFGD</sequence>
<organism evidence="1 2">
    <name type="scientific">Saccharothrix xinjiangensis</name>
    <dbReference type="NCBI Taxonomy" id="204798"/>
    <lineage>
        <taxon>Bacteria</taxon>
        <taxon>Bacillati</taxon>
        <taxon>Actinomycetota</taxon>
        <taxon>Actinomycetes</taxon>
        <taxon>Pseudonocardiales</taxon>
        <taxon>Pseudonocardiaceae</taxon>
        <taxon>Saccharothrix</taxon>
    </lineage>
</organism>
<dbReference type="Gene3D" id="3.30.565.10">
    <property type="entry name" value="Histidine kinase-like ATPase, C-terminal domain"/>
    <property type="match status" value="1"/>
</dbReference>
<dbReference type="RefSeq" id="WP_344043961.1">
    <property type="nucleotide sequence ID" value="NZ_BAAAKE010000055.1"/>
</dbReference>
<dbReference type="InterPro" id="IPR036890">
    <property type="entry name" value="HATPase_C_sf"/>
</dbReference>
<dbReference type="SUPFAM" id="SSF55874">
    <property type="entry name" value="ATPase domain of HSP90 chaperone/DNA topoisomerase II/histidine kinase"/>
    <property type="match status" value="1"/>
</dbReference>
<accession>A0ABV9YIB9</accession>
<dbReference type="Proteomes" id="UP001595833">
    <property type="component" value="Unassembled WGS sequence"/>
</dbReference>
<gene>
    <name evidence="1" type="ORF">ACFPFM_41930</name>
</gene>